<dbReference type="RefSeq" id="WP_113967745.1">
    <property type="nucleotide sequence ID" value="NZ_QNRJ01000001.1"/>
</dbReference>
<dbReference type="EMBL" id="QNRJ01000001">
    <property type="protein sequence ID" value="RBP07845.1"/>
    <property type="molecule type" value="Genomic_DNA"/>
</dbReference>
<dbReference type="PROSITE" id="PS51186">
    <property type="entry name" value="GNAT"/>
    <property type="match status" value="1"/>
</dbReference>
<dbReference type="InterPro" id="IPR016181">
    <property type="entry name" value="Acyl_CoA_acyltransferase"/>
</dbReference>
<dbReference type="Pfam" id="PF00583">
    <property type="entry name" value="Acetyltransf_1"/>
    <property type="match status" value="1"/>
</dbReference>
<proteinExistence type="predicted"/>
<dbReference type="Gene3D" id="3.40.630.30">
    <property type="match status" value="1"/>
</dbReference>
<evidence type="ECO:0000313" key="3">
    <source>
        <dbReference type="Proteomes" id="UP000252118"/>
    </source>
</evidence>
<feature type="domain" description="N-acetyltransferase" evidence="1">
    <location>
        <begin position="6"/>
        <end position="174"/>
    </location>
</feature>
<dbReference type="PANTHER" id="PTHR43415:SF3">
    <property type="entry name" value="GNAT-FAMILY ACETYLTRANSFERASE"/>
    <property type="match status" value="1"/>
</dbReference>
<comment type="caution">
    <text evidence="2">The sequence shown here is derived from an EMBL/GenBank/DDBJ whole genome shotgun (WGS) entry which is preliminary data.</text>
</comment>
<keyword evidence="2" id="KW-0808">Transferase</keyword>
<dbReference type="Proteomes" id="UP000252118">
    <property type="component" value="Unassembled WGS sequence"/>
</dbReference>
<name>A0A366F2B7_9BACI</name>
<sequence>MTIHFTEVIEPNPIIIDALNRWENNPVLIPFIRPNKNKKELEQEWQITIEEFKSRLDTQHFYLIYIDDKLVGEMNYMVDPSHLHKREPGTAWIGITIGEEDGRGKGIGFKAIQYLEEEIKKQGLTRIELGVFEFNTRAYKLYQQLGYQEIARIADFTYWNHTMWSDIRMEKYLGE</sequence>
<dbReference type="PANTHER" id="PTHR43415">
    <property type="entry name" value="SPERMIDINE N(1)-ACETYLTRANSFERASE"/>
    <property type="match status" value="1"/>
</dbReference>
<dbReference type="InterPro" id="IPR000182">
    <property type="entry name" value="GNAT_dom"/>
</dbReference>
<organism evidence="2 3">
    <name type="scientific">Rossellomorea aquimaris</name>
    <dbReference type="NCBI Taxonomy" id="189382"/>
    <lineage>
        <taxon>Bacteria</taxon>
        <taxon>Bacillati</taxon>
        <taxon>Bacillota</taxon>
        <taxon>Bacilli</taxon>
        <taxon>Bacillales</taxon>
        <taxon>Bacillaceae</taxon>
        <taxon>Rossellomorea</taxon>
    </lineage>
</organism>
<reference evidence="2 3" key="1">
    <citation type="submission" date="2018-06" db="EMBL/GenBank/DDBJ databases">
        <title>Freshwater and sediment microbial communities from various areas in North America, analyzing microbe dynamics in response to fracking.</title>
        <authorList>
            <person name="Lamendella R."/>
        </authorList>
    </citation>
    <scope>NUCLEOTIDE SEQUENCE [LARGE SCALE GENOMIC DNA]</scope>
    <source>
        <strain evidence="2 3">97B</strain>
    </source>
</reference>
<dbReference type="GO" id="GO:0016747">
    <property type="term" value="F:acyltransferase activity, transferring groups other than amino-acyl groups"/>
    <property type="evidence" value="ECO:0007669"/>
    <property type="project" value="InterPro"/>
</dbReference>
<dbReference type="AlphaFoldDB" id="A0A366F2B7"/>
<dbReference type="CDD" id="cd04301">
    <property type="entry name" value="NAT_SF"/>
    <property type="match status" value="1"/>
</dbReference>
<gene>
    <name evidence="2" type="ORF">DET59_101213</name>
</gene>
<dbReference type="SUPFAM" id="SSF55729">
    <property type="entry name" value="Acyl-CoA N-acyltransferases (Nat)"/>
    <property type="match status" value="1"/>
</dbReference>
<evidence type="ECO:0000313" key="2">
    <source>
        <dbReference type="EMBL" id="RBP07845.1"/>
    </source>
</evidence>
<accession>A0A366F2B7</accession>
<dbReference type="OrthoDB" id="9795206at2"/>
<protein>
    <submittedName>
        <fullName evidence="2">RimJ/RimL family protein N-acetyltransferase</fullName>
    </submittedName>
</protein>
<evidence type="ECO:0000259" key="1">
    <source>
        <dbReference type="PROSITE" id="PS51186"/>
    </source>
</evidence>